<accession>T1H2A0</accession>
<dbReference type="InterPro" id="IPR000558">
    <property type="entry name" value="Histone_H2B"/>
</dbReference>
<dbReference type="Proteomes" id="UP000015102">
    <property type="component" value="Unassembled WGS sequence"/>
</dbReference>
<evidence type="ECO:0000313" key="4">
    <source>
        <dbReference type="Proteomes" id="UP000015102"/>
    </source>
</evidence>
<dbReference type="EMBL" id="CAQQ02373182">
    <property type="status" value="NOT_ANNOTATED_CDS"/>
    <property type="molecule type" value="Genomic_DNA"/>
</dbReference>
<dbReference type="EnsemblMetazoa" id="MESCA010337-RA">
    <property type="protein sequence ID" value="MESCA010337-PA"/>
    <property type="gene ID" value="MESCA010337"/>
</dbReference>
<dbReference type="PRINTS" id="PR00621">
    <property type="entry name" value="HISTONEH2B"/>
</dbReference>
<sequence>MLNLDILNEETYTKNDKTYKKLGFTEAYKEKVIKQRRTKAKKLRRSTRPIFKSYIHKVLRIVHPDLSISKKGINIMDSLVCDVFHRFSCQASKMSKISKRRTLTVQDFQSSTRLILPGDLGQHALLEGRKAVNNFMKSRKC</sequence>
<dbReference type="CDD" id="cd22910">
    <property type="entry name" value="HFD_H2B"/>
    <property type="match status" value="1"/>
</dbReference>
<dbReference type="GO" id="GO:0005634">
    <property type="term" value="C:nucleus"/>
    <property type="evidence" value="ECO:0007669"/>
    <property type="project" value="UniProtKB-ARBA"/>
</dbReference>
<dbReference type="InterPro" id="IPR009072">
    <property type="entry name" value="Histone-fold"/>
</dbReference>
<dbReference type="FunFam" id="1.10.20.10:FF:000043">
    <property type="entry name" value="Histone H2B"/>
    <property type="match status" value="1"/>
</dbReference>
<dbReference type="Gene3D" id="1.10.20.10">
    <property type="entry name" value="Histone, subunit A"/>
    <property type="match status" value="1"/>
</dbReference>
<dbReference type="PANTHER" id="PTHR23428">
    <property type="entry name" value="HISTONE H2B"/>
    <property type="match status" value="1"/>
</dbReference>
<dbReference type="InterPro" id="IPR007125">
    <property type="entry name" value="H2A/H2B/H3"/>
</dbReference>
<proteinExistence type="inferred from homology"/>
<evidence type="ECO:0000259" key="2">
    <source>
        <dbReference type="Pfam" id="PF00125"/>
    </source>
</evidence>
<feature type="domain" description="Core Histone H2A/H2B/H3" evidence="2">
    <location>
        <begin position="35"/>
        <end position="114"/>
    </location>
</feature>
<dbReference type="GO" id="GO:0003677">
    <property type="term" value="F:DNA binding"/>
    <property type="evidence" value="ECO:0007669"/>
    <property type="project" value="InterPro"/>
</dbReference>
<dbReference type="OMA" id="SCQASKM"/>
<dbReference type="SUPFAM" id="SSF47113">
    <property type="entry name" value="Histone-fold"/>
    <property type="match status" value="1"/>
</dbReference>
<reference evidence="4" key="1">
    <citation type="submission" date="2013-02" db="EMBL/GenBank/DDBJ databases">
        <authorList>
            <person name="Hughes D."/>
        </authorList>
    </citation>
    <scope>NUCLEOTIDE SEQUENCE</scope>
    <source>
        <strain>Durham</strain>
        <strain evidence="4">NC isolate 2 -- Noor lab</strain>
    </source>
</reference>
<dbReference type="GO" id="GO:0046982">
    <property type="term" value="F:protein heterodimerization activity"/>
    <property type="evidence" value="ECO:0007669"/>
    <property type="project" value="InterPro"/>
</dbReference>
<keyword evidence="4" id="KW-1185">Reference proteome</keyword>
<evidence type="ECO:0000256" key="1">
    <source>
        <dbReference type="ARBA" id="ARBA00006846"/>
    </source>
</evidence>
<dbReference type="GO" id="GO:0000786">
    <property type="term" value="C:nucleosome"/>
    <property type="evidence" value="ECO:0007669"/>
    <property type="project" value="InterPro"/>
</dbReference>
<protein>
    <recommendedName>
        <fullName evidence="2">Core Histone H2A/H2B/H3 domain-containing protein</fullName>
    </recommendedName>
</protein>
<dbReference type="HOGENOM" id="CLU_075666_2_0_1"/>
<dbReference type="GO" id="GO:0030527">
    <property type="term" value="F:structural constituent of chromatin"/>
    <property type="evidence" value="ECO:0007669"/>
    <property type="project" value="InterPro"/>
</dbReference>
<name>T1H2A0_MEGSC</name>
<dbReference type="AlphaFoldDB" id="T1H2A0"/>
<evidence type="ECO:0000313" key="3">
    <source>
        <dbReference type="EnsemblMetazoa" id="MESCA010337-PA"/>
    </source>
</evidence>
<dbReference type="STRING" id="36166.T1H2A0"/>
<dbReference type="Pfam" id="PF00125">
    <property type="entry name" value="Histone"/>
    <property type="match status" value="1"/>
</dbReference>
<reference evidence="3" key="2">
    <citation type="submission" date="2015-06" db="UniProtKB">
        <authorList>
            <consortium name="EnsemblMetazoa"/>
        </authorList>
    </citation>
    <scope>IDENTIFICATION</scope>
</reference>
<dbReference type="SMART" id="SM00427">
    <property type="entry name" value="H2B"/>
    <property type="match status" value="1"/>
</dbReference>
<comment type="similarity">
    <text evidence="1">Belongs to the histone H2B family.</text>
</comment>
<organism evidence="3 4">
    <name type="scientific">Megaselia scalaris</name>
    <name type="common">Humpbacked fly</name>
    <name type="synonym">Phora scalaris</name>
    <dbReference type="NCBI Taxonomy" id="36166"/>
    <lineage>
        <taxon>Eukaryota</taxon>
        <taxon>Metazoa</taxon>
        <taxon>Ecdysozoa</taxon>
        <taxon>Arthropoda</taxon>
        <taxon>Hexapoda</taxon>
        <taxon>Insecta</taxon>
        <taxon>Pterygota</taxon>
        <taxon>Neoptera</taxon>
        <taxon>Endopterygota</taxon>
        <taxon>Diptera</taxon>
        <taxon>Brachycera</taxon>
        <taxon>Muscomorpha</taxon>
        <taxon>Platypezoidea</taxon>
        <taxon>Phoridae</taxon>
        <taxon>Megaseliini</taxon>
        <taxon>Megaselia</taxon>
    </lineage>
</organism>